<reference evidence="1" key="1">
    <citation type="submission" date="2013-05" db="EMBL/GenBank/DDBJ databases">
        <authorList>
            <person name="Yim A.K.Y."/>
            <person name="Chan T.F."/>
            <person name="Ji K.M."/>
            <person name="Liu X.Y."/>
            <person name="Zhou J.W."/>
            <person name="Li R.Q."/>
            <person name="Yang K.Y."/>
            <person name="Li J."/>
            <person name="Li M."/>
            <person name="Law P.T.W."/>
            <person name="Wu Y.L."/>
            <person name="Cai Z.L."/>
            <person name="Qin H."/>
            <person name="Bao Y."/>
            <person name="Leung R.K.K."/>
            <person name="Ng P.K.S."/>
            <person name="Zou J."/>
            <person name="Zhong X.J."/>
            <person name="Ran P.X."/>
            <person name="Zhong N.S."/>
            <person name="Liu Z.G."/>
            <person name="Tsui S.K.W."/>
        </authorList>
    </citation>
    <scope>NUCLEOTIDE SEQUENCE</scope>
    <source>
        <strain evidence="1">Derf</strain>
        <tissue evidence="1">Whole organism</tissue>
    </source>
</reference>
<dbReference type="Proteomes" id="UP000790347">
    <property type="component" value="Unassembled WGS sequence"/>
</dbReference>
<reference evidence="1" key="2">
    <citation type="journal article" date="2022" name="Res Sq">
        <title>Comparative Genomics Reveals Insights into the Divergent Evolution of Astigmatic Mites and Household Pest Adaptations.</title>
        <authorList>
            <person name="Xiong Q."/>
            <person name="Wan A.T.-Y."/>
            <person name="Liu X.-Y."/>
            <person name="Fung C.S.-H."/>
            <person name="Xiao X."/>
            <person name="Malainual N."/>
            <person name="Hou J."/>
            <person name="Wang L."/>
            <person name="Wang M."/>
            <person name="Yang K."/>
            <person name="Cui Y."/>
            <person name="Leung E."/>
            <person name="Nong W."/>
            <person name="Shin S.-K."/>
            <person name="Au S."/>
            <person name="Jeong K.Y."/>
            <person name="Chew F.T."/>
            <person name="Hui J."/>
            <person name="Leung T.F."/>
            <person name="Tungtrongchitr A."/>
            <person name="Zhong N."/>
            <person name="Liu Z."/>
            <person name="Tsui S."/>
        </authorList>
    </citation>
    <scope>NUCLEOTIDE SEQUENCE</scope>
    <source>
        <strain evidence="1">Derf</strain>
        <tissue evidence="1">Whole organism</tissue>
    </source>
</reference>
<keyword evidence="2" id="KW-1185">Reference proteome</keyword>
<name>A0A922I7Y5_DERFA</name>
<gene>
    <name evidence="1" type="ORF">DERF_004737</name>
</gene>
<organism evidence="1 2">
    <name type="scientific">Dermatophagoides farinae</name>
    <name type="common">American house dust mite</name>
    <dbReference type="NCBI Taxonomy" id="6954"/>
    <lineage>
        <taxon>Eukaryota</taxon>
        <taxon>Metazoa</taxon>
        <taxon>Ecdysozoa</taxon>
        <taxon>Arthropoda</taxon>
        <taxon>Chelicerata</taxon>
        <taxon>Arachnida</taxon>
        <taxon>Acari</taxon>
        <taxon>Acariformes</taxon>
        <taxon>Sarcoptiformes</taxon>
        <taxon>Astigmata</taxon>
        <taxon>Psoroptidia</taxon>
        <taxon>Analgoidea</taxon>
        <taxon>Pyroglyphidae</taxon>
        <taxon>Dermatophagoidinae</taxon>
        <taxon>Dermatophagoides</taxon>
    </lineage>
</organism>
<dbReference type="AlphaFoldDB" id="A0A922I7Y5"/>
<accession>A0A922I7Y5</accession>
<dbReference type="EMBL" id="ASGP02000002">
    <property type="protein sequence ID" value="KAH9521058.1"/>
    <property type="molecule type" value="Genomic_DNA"/>
</dbReference>
<proteinExistence type="predicted"/>
<evidence type="ECO:0000313" key="2">
    <source>
        <dbReference type="Proteomes" id="UP000790347"/>
    </source>
</evidence>
<comment type="caution">
    <text evidence="1">The sequence shown here is derived from an EMBL/GenBank/DDBJ whole genome shotgun (WGS) entry which is preliminary data.</text>
</comment>
<evidence type="ECO:0000313" key="1">
    <source>
        <dbReference type="EMBL" id="KAH9521058.1"/>
    </source>
</evidence>
<sequence length="63" mass="7232">MNHSLLVNIRASMLRVFTNKRMPLSKPLCGSILRLNMIIDPMFNPSILGIIRLNNRNNLPNDE</sequence>
<protein>
    <submittedName>
        <fullName evidence="1">Uncharacterized protein</fullName>
    </submittedName>
</protein>